<dbReference type="EMBL" id="BQNB010012466">
    <property type="protein sequence ID" value="GJT03908.1"/>
    <property type="molecule type" value="Genomic_DNA"/>
</dbReference>
<sequence>MPRGTTQVVTRDASNNCVSDCTGGRWRLDQSDGDTWHWHVSVRGTVAVSTRLKSRWISSGMAGFVVLKMVRLSSQDPEEDPEEWDDVDAAEQVDEIPHPVTPPRNPTAVPHSSPEQSSESEDNDLANSDEAQDVSPPKST</sequence>
<protein>
    <submittedName>
        <fullName evidence="2">Uncharacterized protein</fullName>
    </submittedName>
</protein>
<feature type="region of interest" description="Disordered" evidence="1">
    <location>
        <begin position="73"/>
        <end position="140"/>
    </location>
</feature>
<keyword evidence="3" id="KW-1185">Reference proteome</keyword>
<feature type="compositionally biased region" description="Acidic residues" evidence="1">
    <location>
        <begin position="76"/>
        <end position="94"/>
    </location>
</feature>
<name>A0ABQ5ANH3_9ASTR</name>
<reference evidence="2" key="1">
    <citation type="journal article" date="2022" name="Int. J. Mol. Sci.">
        <title>Draft Genome of Tanacetum Coccineum: Genomic Comparison of Closely Related Tanacetum-Family Plants.</title>
        <authorList>
            <person name="Yamashiro T."/>
            <person name="Shiraishi A."/>
            <person name="Nakayama K."/>
            <person name="Satake H."/>
        </authorList>
    </citation>
    <scope>NUCLEOTIDE SEQUENCE</scope>
</reference>
<reference evidence="2" key="2">
    <citation type="submission" date="2022-01" db="EMBL/GenBank/DDBJ databases">
        <authorList>
            <person name="Yamashiro T."/>
            <person name="Shiraishi A."/>
            <person name="Satake H."/>
            <person name="Nakayama K."/>
        </authorList>
    </citation>
    <scope>NUCLEOTIDE SEQUENCE</scope>
</reference>
<accession>A0ABQ5ANH3</accession>
<proteinExistence type="predicted"/>
<evidence type="ECO:0000256" key="1">
    <source>
        <dbReference type="SAM" id="MobiDB-lite"/>
    </source>
</evidence>
<evidence type="ECO:0000313" key="2">
    <source>
        <dbReference type="EMBL" id="GJT03908.1"/>
    </source>
</evidence>
<evidence type="ECO:0000313" key="3">
    <source>
        <dbReference type="Proteomes" id="UP001151760"/>
    </source>
</evidence>
<dbReference type="Proteomes" id="UP001151760">
    <property type="component" value="Unassembled WGS sequence"/>
</dbReference>
<organism evidence="2 3">
    <name type="scientific">Tanacetum coccineum</name>
    <dbReference type="NCBI Taxonomy" id="301880"/>
    <lineage>
        <taxon>Eukaryota</taxon>
        <taxon>Viridiplantae</taxon>
        <taxon>Streptophyta</taxon>
        <taxon>Embryophyta</taxon>
        <taxon>Tracheophyta</taxon>
        <taxon>Spermatophyta</taxon>
        <taxon>Magnoliopsida</taxon>
        <taxon>eudicotyledons</taxon>
        <taxon>Gunneridae</taxon>
        <taxon>Pentapetalae</taxon>
        <taxon>asterids</taxon>
        <taxon>campanulids</taxon>
        <taxon>Asterales</taxon>
        <taxon>Asteraceae</taxon>
        <taxon>Asteroideae</taxon>
        <taxon>Anthemideae</taxon>
        <taxon>Anthemidinae</taxon>
        <taxon>Tanacetum</taxon>
    </lineage>
</organism>
<gene>
    <name evidence="2" type="ORF">Tco_0838370</name>
</gene>
<comment type="caution">
    <text evidence="2">The sequence shown here is derived from an EMBL/GenBank/DDBJ whole genome shotgun (WGS) entry which is preliminary data.</text>
</comment>